<sequence length="196" mass="22303">MKLYVARHGQTDYNRQKKFYGAADVPLNETGLADANRLAVKYQGLPLDLIAISDLKRARQTARLIIKQHSNSRLQQFEQLEELHFGAWEGLDADEIQQKYPLDWQRWLEDPFGVPPTNGENFQDFRVRVLSALEKILVGSASNDEVLVIAHLGVLRVINQFFFPETAFWQPKFVAGTYSVYEVDGNGGCVGVKYEV</sequence>
<keyword evidence="4" id="KW-0413">Isomerase</keyword>
<dbReference type="EMBL" id="AZFY01000127">
    <property type="protein sequence ID" value="KRM03613.1"/>
    <property type="molecule type" value="Genomic_DNA"/>
</dbReference>
<dbReference type="STRING" id="1423743.FD41_GL001136"/>
<feature type="binding site" evidence="6">
    <location>
        <begin position="7"/>
        <end position="14"/>
    </location>
    <ligand>
        <name>substrate</name>
    </ligand>
</feature>
<evidence type="ECO:0000256" key="4">
    <source>
        <dbReference type="ARBA" id="ARBA00023235"/>
    </source>
</evidence>
<evidence type="ECO:0000256" key="5">
    <source>
        <dbReference type="PIRSR" id="PIRSR613078-1"/>
    </source>
</evidence>
<dbReference type="EMBL" id="BAKI01000051">
    <property type="protein sequence ID" value="GAF37875.1"/>
    <property type="molecule type" value="Genomic_DNA"/>
</dbReference>
<dbReference type="OrthoDB" id="9783269at2"/>
<dbReference type="CDD" id="cd07067">
    <property type="entry name" value="HP_PGM_like"/>
    <property type="match status" value="1"/>
</dbReference>
<proteinExistence type="inferred from homology"/>
<dbReference type="eggNOG" id="COG0406">
    <property type="taxonomic scope" value="Bacteria"/>
</dbReference>
<dbReference type="AlphaFoldDB" id="X0QGX1"/>
<dbReference type="GO" id="GO:0004619">
    <property type="term" value="F:phosphoglycerate mutase activity"/>
    <property type="evidence" value="ECO:0007669"/>
    <property type="project" value="UniProtKB-EC"/>
</dbReference>
<keyword evidence="3" id="KW-0324">Glycolysis</keyword>
<evidence type="ECO:0000313" key="7">
    <source>
        <dbReference type="EMBL" id="GAF37875.1"/>
    </source>
</evidence>
<name>X0QGX1_9LACO</name>
<dbReference type="GO" id="GO:0006096">
    <property type="term" value="P:glycolytic process"/>
    <property type="evidence" value="ECO:0007669"/>
    <property type="project" value="UniProtKB-KW"/>
</dbReference>
<evidence type="ECO:0000313" key="8">
    <source>
        <dbReference type="EMBL" id="KRM03613.1"/>
    </source>
</evidence>
<feature type="binding site" evidence="6">
    <location>
        <position position="57"/>
    </location>
    <ligand>
        <name>substrate</name>
    </ligand>
</feature>
<dbReference type="InterPro" id="IPR005952">
    <property type="entry name" value="Phosphogly_mut1"/>
</dbReference>
<reference evidence="7" key="1">
    <citation type="journal article" date="2014" name="Genome Announc.">
        <title>Draft Genome Sequences of Two Lactobacillus Strains, L. farraginis JCM 14108T and L. composti JCM 14202T, Isolated from Compost of Distilled Shochu Residue.</title>
        <authorList>
            <person name="Yuki M."/>
            <person name="Oshima K."/>
            <person name="Suda W."/>
            <person name="Kitahara M."/>
            <person name="Kitamura K."/>
            <person name="Iida T."/>
            <person name="Hattori M."/>
            <person name="Ohkuma M."/>
        </authorList>
    </citation>
    <scope>NUCLEOTIDE SEQUENCE [LARGE SCALE GENOMIC DNA]</scope>
    <source>
        <strain evidence="7">JCM 14108</strain>
    </source>
</reference>
<evidence type="ECO:0000313" key="9">
    <source>
        <dbReference type="Proteomes" id="UP000019488"/>
    </source>
</evidence>
<evidence type="ECO:0000313" key="10">
    <source>
        <dbReference type="Proteomes" id="UP000051966"/>
    </source>
</evidence>
<evidence type="ECO:0000256" key="1">
    <source>
        <dbReference type="ARBA" id="ARBA00006717"/>
    </source>
</evidence>
<feature type="active site" description="Proton donor/acceptor" evidence="5">
    <location>
        <position position="82"/>
    </location>
</feature>
<feature type="active site" description="Tele-phosphohistidine intermediate" evidence="5">
    <location>
        <position position="8"/>
    </location>
</feature>
<dbReference type="EC" id="5.4.2.11" evidence="2"/>
<dbReference type="Proteomes" id="UP000051966">
    <property type="component" value="Unassembled WGS sequence"/>
</dbReference>
<dbReference type="PROSITE" id="PS00175">
    <property type="entry name" value="PG_MUTASE"/>
    <property type="match status" value="1"/>
</dbReference>
<evidence type="ECO:0000256" key="3">
    <source>
        <dbReference type="ARBA" id="ARBA00023152"/>
    </source>
</evidence>
<gene>
    <name evidence="8" type="ORF">FD41_GL001136</name>
    <name evidence="7" type="ORF">JCM14108_2957</name>
</gene>
<dbReference type="SMART" id="SM00855">
    <property type="entry name" value="PGAM"/>
    <property type="match status" value="1"/>
</dbReference>
<dbReference type="Gene3D" id="3.40.50.1240">
    <property type="entry name" value="Phosphoglycerate mutase-like"/>
    <property type="match status" value="1"/>
</dbReference>
<comment type="similarity">
    <text evidence="1">Belongs to the phosphoglycerate mutase family. BPG-dependent PGAM subfamily.</text>
</comment>
<dbReference type="SUPFAM" id="SSF53254">
    <property type="entry name" value="Phosphoglycerate mutase-like"/>
    <property type="match status" value="1"/>
</dbReference>
<reference evidence="8 10" key="2">
    <citation type="journal article" date="2015" name="Genome Announc.">
        <title>Expanding the biotechnology potential of lactobacilli through comparative genomics of 213 strains and associated genera.</title>
        <authorList>
            <person name="Sun Z."/>
            <person name="Harris H.M."/>
            <person name="McCann A."/>
            <person name="Guo C."/>
            <person name="Argimon S."/>
            <person name="Zhang W."/>
            <person name="Yang X."/>
            <person name="Jeffery I.B."/>
            <person name="Cooney J.C."/>
            <person name="Kagawa T.F."/>
            <person name="Liu W."/>
            <person name="Song Y."/>
            <person name="Salvetti E."/>
            <person name="Wrobel A."/>
            <person name="Rasinkangas P."/>
            <person name="Parkhill J."/>
            <person name="Rea M.C."/>
            <person name="O'Sullivan O."/>
            <person name="Ritari J."/>
            <person name="Douillard F.P."/>
            <person name="Paul Ross R."/>
            <person name="Yang R."/>
            <person name="Briner A.E."/>
            <person name="Felis G.E."/>
            <person name="de Vos W.M."/>
            <person name="Barrangou R."/>
            <person name="Klaenhammer T.R."/>
            <person name="Caufield P.W."/>
            <person name="Cui Y."/>
            <person name="Zhang H."/>
            <person name="O'Toole P.W."/>
        </authorList>
    </citation>
    <scope>NUCLEOTIDE SEQUENCE [LARGE SCALE GENOMIC DNA]</scope>
    <source>
        <strain evidence="8 10">DSM 18382</strain>
    </source>
</reference>
<dbReference type="InterPro" id="IPR029033">
    <property type="entry name" value="His_PPase_superfam"/>
</dbReference>
<dbReference type="PANTHER" id="PTHR11931">
    <property type="entry name" value="PHOSPHOGLYCERATE MUTASE"/>
    <property type="match status" value="1"/>
</dbReference>
<dbReference type="InterPro" id="IPR013078">
    <property type="entry name" value="His_Pase_superF_clade-1"/>
</dbReference>
<dbReference type="PATRIC" id="fig|1423743.5.peg.1173"/>
<accession>X0QGX1</accession>
<comment type="caution">
    <text evidence="7">The sequence shown here is derived from an EMBL/GenBank/DDBJ whole genome shotgun (WGS) entry which is preliminary data.</text>
</comment>
<dbReference type="PIRSF" id="PIRSF000709">
    <property type="entry name" value="6PFK_2-Ptase"/>
    <property type="match status" value="1"/>
</dbReference>
<dbReference type="InterPro" id="IPR001345">
    <property type="entry name" value="PG/BPGM_mutase_AS"/>
</dbReference>
<evidence type="ECO:0000256" key="2">
    <source>
        <dbReference type="ARBA" id="ARBA00012028"/>
    </source>
</evidence>
<keyword evidence="10" id="KW-1185">Reference proteome</keyword>
<dbReference type="Pfam" id="PF00300">
    <property type="entry name" value="His_Phos_1"/>
    <property type="match status" value="1"/>
</dbReference>
<dbReference type="Proteomes" id="UP000019488">
    <property type="component" value="Unassembled WGS sequence"/>
</dbReference>
<protein>
    <recommendedName>
        <fullName evidence="2">phosphoglycerate mutase (2,3-diphosphoglycerate-dependent)</fullName>
        <ecNumber evidence="2">5.4.2.11</ecNumber>
    </recommendedName>
</protein>
<organism evidence="7 9">
    <name type="scientific">Lentilactobacillus farraginis DSM 18382 = JCM 14108</name>
    <dbReference type="NCBI Taxonomy" id="1423743"/>
    <lineage>
        <taxon>Bacteria</taxon>
        <taxon>Bacillati</taxon>
        <taxon>Bacillota</taxon>
        <taxon>Bacilli</taxon>
        <taxon>Lactobacillales</taxon>
        <taxon>Lactobacillaceae</taxon>
        <taxon>Lentilactobacillus</taxon>
    </lineage>
</organism>
<evidence type="ECO:0000256" key="6">
    <source>
        <dbReference type="PIRSR" id="PIRSR613078-2"/>
    </source>
</evidence>
<dbReference type="RefSeq" id="WP_035181189.1">
    <property type="nucleotide sequence ID" value="NZ_AZFY01000127.1"/>
</dbReference>